<dbReference type="EMBL" id="CAXDID020000014">
    <property type="protein sequence ID" value="CAL5981881.1"/>
    <property type="molecule type" value="Genomic_DNA"/>
</dbReference>
<evidence type="ECO:0000313" key="1">
    <source>
        <dbReference type="EMBL" id="CAI9952049.1"/>
    </source>
</evidence>
<reference evidence="1" key="1">
    <citation type="submission" date="2023-06" db="EMBL/GenBank/DDBJ databases">
        <authorList>
            <person name="Kurt Z."/>
        </authorList>
    </citation>
    <scope>NUCLEOTIDE SEQUENCE</scope>
</reference>
<proteinExistence type="predicted"/>
<gene>
    <name evidence="1" type="ORF">HINF_LOCUS39694</name>
    <name evidence="2" type="ORF">HINF_LOCUS6865</name>
</gene>
<keyword evidence="3" id="KW-1185">Reference proteome</keyword>
<accession>A0AA86Q4A1</accession>
<name>A0AA86Q4A1_9EUKA</name>
<protein>
    <submittedName>
        <fullName evidence="1">Uncharacterized protein</fullName>
    </submittedName>
</protein>
<evidence type="ECO:0000313" key="2">
    <source>
        <dbReference type="EMBL" id="CAL5981881.1"/>
    </source>
</evidence>
<dbReference type="AlphaFoldDB" id="A0AA86Q4A1"/>
<comment type="caution">
    <text evidence="1">The sequence shown here is derived from an EMBL/GenBank/DDBJ whole genome shotgun (WGS) entry which is preliminary data.</text>
</comment>
<organism evidence="1">
    <name type="scientific">Hexamita inflata</name>
    <dbReference type="NCBI Taxonomy" id="28002"/>
    <lineage>
        <taxon>Eukaryota</taxon>
        <taxon>Metamonada</taxon>
        <taxon>Diplomonadida</taxon>
        <taxon>Hexamitidae</taxon>
        <taxon>Hexamitinae</taxon>
        <taxon>Hexamita</taxon>
    </lineage>
</organism>
<dbReference type="EMBL" id="CATOUU010000831">
    <property type="protein sequence ID" value="CAI9952049.1"/>
    <property type="molecule type" value="Genomic_DNA"/>
</dbReference>
<sequence>MENQAQQAFKFNFNKTVKVDPSFLQNSKQLQDDEPKQNLQFPSLTNQIKNEENKLVQTKQNDVANNQNQVGKIKEPNLFQIAANNQNIQPFNFNKTVQIDTSFLQNSKQIQNEPKQNLKFTNTNQIKNEENKLVQMKQNDVANNQDQVGKIQGPNLFQIAANNQNFQPFNFNITEQTKQNDPIGDQNQAGKIKGPNLFQLMVNNQCQPEIALINPHLLVNVRKIFPDLDIYLQIGLKTIAILDSQMKILSEMPIFGDNLNGIKGDILKQNTQQYCTVMHKGIIYIQMFNDIYFIQNQSLKHLCQIPAINEISQSSNDQRSSYRGQLFAINNQLYLSCLEQLYIYNNDKFKLVKEYVKEQVLLDMQQCQDYFCQFGNNVFCLKSNQVFRVQANLQFTLILKTVSDFEILCVQGGIIMLGLLSQYLAINEIIVINMLTDEVKHFKDIYGEQKAYEITHKINSSRANNQKDVCQEQPTEIQQLFCLGEYGLQLNTEVQKQIFGEEFPEKCKVEFDKFMKSQITQTYITEMMKFVKPIREDWKELEEKHAGTAVLEEKDQYLHDCQLLNVMKLAPNLDVYMAVEDGNIHIINKEKKILHQIQVDFDYYVGKQFKVTQSNPKTACFQNLVHNFINNITFHNGSMYLQAFDKVYRIRNMKTELVATLPYLNLNYFKNQPQSLGSNSQHLVVHCDQQRQYILNNGKFKLNKYSSLQCYNFCGYSCDWDETCQAIVFRTENDEGKIQRILYNKQDDDDDKLVKNSFFSSGILILSSSAFETVYAVNIVTQQTQILHHDTRFSKNNIYDNVELGVAGIQLKNEILAELFGQESILKIKEAYENYYFMITNQYPELKNELNCYVCTAKGQIPREHQTVELIQSQIDKPIQQNSILQKCQLMNVVKLKSNYNIYLAIEDNNMYIIDDQRRIYGQHQVDYDMYAGIEQNYERGPSYAYQYNATISNGEIYIRKFDQVYKVHNQQLLFIAKIPSSYQRQNIQTVCEECVLYSQNNQLHAINDQGTQYELGNQHLPNDINKFFHTKHIFHIKLPNWHYQFCDKLLLYVQGQKLQVLGHDNYLNISKNLKIIVNQGGVVILKTNRSNQTQIFMINLISGQIESAKNEALIDDQLWFDSIELGGSGLQINDELINKIFNKPGDKPVSEQANDMQKSYLTDLEQNSKNWSEQIQQLLPFNVMLNFFENYKSEKFEKIDKSFLKTKEQIITRQRQVLEKIAEITNKYNRVIVSFAETFRTESAQ</sequence>
<dbReference type="Proteomes" id="UP001642409">
    <property type="component" value="Unassembled WGS sequence"/>
</dbReference>
<reference evidence="2 3" key="2">
    <citation type="submission" date="2024-07" db="EMBL/GenBank/DDBJ databases">
        <authorList>
            <person name="Akdeniz Z."/>
        </authorList>
    </citation>
    <scope>NUCLEOTIDE SEQUENCE [LARGE SCALE GENOMIC DNA]</scope>
</reference>
<evidence type="ECO:0000313" key="3">
    <source>
        <dbReference type="Proteomes" id="UP001642409"/>
    </source>
</evidence>